<dbReference type="Gene3D" id="1.20.1560.10">
    <property type="entry name" value="ABC transporter type 1, transmembrane domain"/>
    <property type="match status" value="1"/>
</dbReference>
<keyword evidence="4 11" id="KW-0067">ATP-binding</keyword>
<accession>A0ABU2NHW8</accession>
<dbReference type="SUPFAM" id="SSF52540">
    <property type="entry name" value="P-loop containing nucleoside triphosphate hydrolases"/>
    <property type="match status" value="1"/>
</dbReference>
<evidence type="ECO:0000256" key="2">
    <source>
        <dbReference type="ARBA" id="ARBA00022692"/>
    </source>
</evidence>
<evidence type="ECO:0000259" key="10">
    <source>
        <dbReference type="PROSITE" id="PS50929"/>
    </source>
</evidence>
<feature type="transmembrane region" description="Helical" evidence="8">
    <location>
        <begin position="56"/>
        <end position="79"/>
    </location>
</feature>
<dbReference type="PROSITE" id="PS50893">
    <property type="entry name" value="ABC_TRANSPORTER_2"/>
    <property type="match status" value="1"/>
</dbReference>
<dbReference type="Pfam" id="PF00664">
    <property type="entry name" value="ABC_membrane"/>
    <property type="match status" value="1"/>
</dbReference>
<evidence type="ECO:0000256" key="1">
    <source>
        <dbReference type="ARBA" id="ARBA00004651"/>
    </source>
</evidence>
<keyword evidence="3" id="KW-0547">Nucleotide-binding</keyword>
<dbReference type="InterPro" id="IPR039421">
    <property type="entry name" value="Type_1_exporter"/>
</dbReference>
<dbReference type="GO" id="GO:0005524">
    <property type="term" value="F:ATP binding"/>
    <property type="evidence" value="ECO:0007669"/>
    <property type="project" value="UniProtKB-KW"/>
</dbReference>
<evidence type="ECO:0000256" key="5">
    <source>
        <dbReference type="ARBA" id="ARBA00022989"/>
    </source>
</evidence>
<dbReference type="Proteomes" id="UP001183202">
    <property type="component" value="Unassembled WGS sequence"/>
</dbReference>
<comment type="caution">
    <text evidence="11">The sequence shown here is derived from an EMBL/GenBank/DDBJ whole genome shotgun (WGS) entry which is preliminary data.</text>
</comment>
<evidence type="ECO:0000256" key="8">
    <source>
        <dbReference type="SAM" id="Phobius"/>
    </source>
</evidence>
<keyword evidence="2 8" id="KW-0812">Transmembrane</keyword>
<feature type="domain" description="ABC transporter" evidence="9">
    <location>
        <begin position="375"/>
        <end position="610"/>
    </location>
</feature>
<proteinExistence type="predicted"/>
<evidence type="ECO:0000256" key="4">
    <source>
        <dbReference type="ARBA" id="ARBA00022840"/>
    </source>
</evidence>
<dbReference type="PANTHER" id="PTHR43394">
    <property type="entry name" value="ATP-DEPENDENT PERMEASE MDL1, MITOCHONDRIAL"/>
    <property type="match status" value="1"/>
</dbReference>
<dbReference type="EMBL" id="JAVREJ010000027">
    <property type="protein sequence ID" value="MDT0353172.1"/>
    <property type="molecule type" value="Genomic_DNA"/>
</dbReference>
<keyword evidence="6 8" id="KW-0472">Membrane</keyword>
<reference evidence="12" key="1">
    <citation type="submission" date="2023-07" db="EMBL/GenBank/DDBJ databases">
        <title>30 novel species of actinomycetes from the DSMZ collection.</title>
        <authorList>
            <person name="Nouioui I."/>
        </authorList>
    </citation>
    <scope>NUCLEOTIDE SEQUENCE [LARGE SCALE GENOMIC DNA]</scope>
    <source>
        <strain evidence="12">DSM 45834</strain>
    </source>
</reference>
<evidence type="ECO:0000256" key="7">
    <source>
        <dbReference type="SAM" id="MobiDB-lite"/>
    </source>
</evidence>
<dbReference type="Gene3D" id="3.40.50.300">
    <property type="entry name" value="P-loop containing nucleotide triphosphate hydrolases"/>
    <property type="match status" value="1"/>
</dbReference>
<dbReference type="InterPro" id="IPR017871">
    <property type="entry name" value="ABC_transporter-like_CS"/>
</dbReference>
<evidence type="ECO:0000259" key="9">
    <source>
        <dbReference type="PROSITE" id="PS50893"/>
    </source>
</evidence>
<dbReference type="RefSeq" id="WP_311559688.1">
    <property type="nucleotide sequence ID" value="NZ_JAVREJ010000027.1"/>
</dbReference>
<keyword evidence="5 8" id="KW-1133">Transmembrane helix</keyword>
<feature type="transmembrane region" description="Helical" evidence="8">
    <location>
        <begin position="91"/>
        <end position="115"/>
    </location>
</feature>
<feature type="domain" description="ABC transmembrane type-1" evidence="10">
    <location>
        <begin position="70"/>
        <end position="341"/>
    </location>
</feature>
<dbReference type="InterPro" id="IPR036640">
    <property type="entry name" value="ABC1_TM_sf"/>
</dbReference>
<organism evidence="11 12">
    <name type="scientific">Pseudonocardia charpentierae</name>
    <dbReference type="NCBI Taxonomy" id="3075545"/>
    <lineage>
        <taxon>Bacteria</taxon>
        <taxon>Bacillati</taxon>
        <taxon>Actinomycetota</taxon>
        <taxon>Actinomycetes</taxon>
        <taxon>Pseudonocardiales</taxon>
        <taxon>Pseudonocardiaceae</taxon>
        <taxon>Pseudonocardia</taxon>
    </lineage>
</organism>
<evidence type="ECO:0000313" key="11">
    <source>
        <dbReference type="EMBL" id="MDT0353172.1"/>
    </source>
</evidence>
<protein>
    <submittedName>
        <fullName evidence="11">ABC transporter ATP-binding protein</fullName>
    </submittedName>
</protein>
<comment type="subcellular location">
    <subcellularLocation>
        <location evidence="1">Cell membrane</location>
        <topology evidence="1">Multi-pass membrane protein</topology>
    </subcellularLocation>
</comment>
<dbReference type="CDD" id="cd18564">
    <property type="entry name" value="ABC_6TM_exporter_like"/>
    <property type="match status" value="1"/>
</dbReference>
<evidence type="ECO:0000313" key="12">
    <source>
        <dbReference type="Proteomes" id="UP001183202"/>
    </source>
</evidence>
<dbReference type="SMART" id="SM00382">
    <property type="entry name" value="AAA"/>
    <property type="match status" value="1"/>
</dbReference>
<keyword evidence="12" id="KW-1185">Reference proteome</keyword>
<evidence type="ECO:0000256" key="3">
    <source>
        <dbReference type="ARBA" id="ARBA00022741"/>
    </source>
</evidence>
<dbReference type="InterPro" id="IPR011527">
    <property type="entry name" value="ABC1_TM_dom"/>
</dbReference>
<name>A0ABU2NHW8_9PSEU</name>
<dbReference type="PANTHER" id="PTHR43394:SF1">
    <property type="entry name" value="ATP-BINDING CASSETTE SUB-FAMILY B MEMBER 10, MITOCHONDRIAL"/>
    <property type="match status" value="1"/>
</dbReference>
<gene>
    <name evidence="11" type="ORF">RM445_27035</name>
</gene>
<evidence type="ECO:0000256" key="6">
    <source>
        <dbReference type="ARBA" id="ARBA00023136"/>
    </source>
</evidence>
<dbReference type="PROSITE" id="PS00211">
    <property type="entry name" value="ABC_TRANSPORTER_1"/>
    <property type="match status" value="1"/>
</dbReference>
<sequence length="637" mass="69683">MTLTSPRRTPRHRAPRGRARAALLTETQASLVSDAPQLTVRQVFARFWPLTKPFRFRLAVCLGFVAVGPAMDAAGIWIFKILVDDVLTPRDFALFPMIAAAYIGIAVLGGLLSFVDDYLCTWVGERFVLNLRTTLFGHLHRMSLGFFERRQLGDLMSRLSGDVNAIEQLVLSGVMQLIAHSLKIAIFGGLLFYLNWKLALASLIAAPLFAVVSRRFSTRIKAASREKRRRTGTISAVAEESLSNAALVQAYDRQDAETRRFHKENLGAFAAQMMATRLRATFGPFIDLLETGAVLLVVGLGIWQLASDEMTLGDLLVFMAYLAQLYGPIRALGGLANTAYAASAGAERIIEILDEKPSVTDPVTPRPFGRARGAVHLDGVSFTYPGVDAPSLADLRFSVEPGQKLAVVGASGAGKTTLTKLLLRFYDPDRGRITLDGVDLREMTLHDLRRNLAAVLQETLVFDGTIRDNLVWGRPEAREREIVAAAVAADAHEFICALPDGYDTRIGQRGRMLSGGQRQRLAIARAMIRNAPVLLLDEPTTGLDAGSTERVLTPLRRLIAGRTSLIISHNLLTVTDADQILFLEKGRIAAAGTHPELLTSCPAYAQLHRLHHPGTAARPPRTGRHVPHPRPGQRVTA</sequence>
<dbReference type="SUPFAM" id="SSF90123">
    <property type="entry name" value="ABC transporter transmembrane region"/>
    <property type="match status" value="1"/>
</dbReference>
<feature type="region of interest" description="Disordered" evidence="7">
    <location>
        <begin position="613"/>
        <end position="637"/>
    </location>
</feature>
<dbReference type="InterPro" id="IPR003593">
    <property type="entry name" value="AAA+_ATPase"/>
</dbReference>
<dbReference type="InterPro" id="IPR027417">
    <property type="entry name" value="P-loop_NTPase"/>
</dbReference>
<dbReference type="PROSITE" id="PS50929">
    <property type="entry name" value="ABC_TM1F"/>
    <property type="match status" value="1"/>
</dbReference>
<dbReference type="InterPro" id="IPR003439">
    <property type="entry name" value="ABC_transporter-like_ATP-bd"/>
</dbReference>
<dbReference type="Pfam" id="PF00005">
    <property type="entry name" value="ABC_tran"/>
    <property type="match status" value="1"/>
</dbReference>